<organism evidence="1 2">
    <name type="scientific">Burkholderia cepacia</name>
    <name type="common">Pseudomonas cepacia</name>
    <dbReference type="NCBI Taxonomy" id="292"/>
    <lineage>
        <taxon>Bacteria</taxon>
        <taxon>Pseudomonadati</taxon>
        <taxon>Pseudomonadota</taxon>
        <taxon>Betaproteobacteria</taxon>
        <taxon>Burkholderiales</taxon>
        <taxon>Burkholderiaceae</taxon>
        <taxon>Burkholderia</taxon>
        <taxon>Burkholderia cepacia complex</taxon>
    </lineage>
</organism>
<evidence type="ECO:0000313" key="2">
    <source>
        <dbReference type="Proteomes" id="UP000645612"/>
    </source>
</evidence>
<protein>
    <submittedName>
        <fullName evidence="1">DUF1311 domain-containing protein</fullName>
    </submittedName>
</protein>
<dbReference type="EMBL" id="JAEDXG010000031">
    <property type="protein sequence ID" value="MBH9700279.1"/>
    <property type="molecule type" value="Genomic_DNA"/>
</dbReference>
<dbReference type="Gene3D" id="1.20.1270.180">
    <property type="match status" value="1"/>
</dbReference>
<comment type="caution">
    <text evidence="1">The sequence shown here is derived from an EMBL/GenBank/DDBJ whole genome shotgun (WGS) entry which is preliminary data.</text>
</comment>
<accession>A0A8I1ASE1</accession>
<name>A0A8I1ASE1_BURCE</name>
<proteinExistence type="predicted"/>
<evidence type="ECO:0000313" key="1">
    <source>
        <dbReference type="EMBL" id="MBH9700279.1"/>
    </source>
</evidence>
<sequence>MLYFLSIGAVEAAEPNCVRAESSQEIFECSRGAREGAVRAVTLSYKNLLNRIQMQYVNDAALGVDFSKLAASSHKYWVIHTEKDCRIEAFDIEPGTQAYETTVNHCVARKSVERTTYLDSLVR</sequence>
<reference evidence="1" key="1">
    <citation type="submission" date="2020-12" db="EMBL/GenBank/DDBJ databases">
        <title>Burkholderia cepacia complex in Mexico.</title>
        <authorList>
            <person name="Estrada P."/>
        </authorList>
    </citation>
    <scope>NUCLEOTIDE SEQUENCE</scope>
    <source>
        <strain evidence="1">871</strain>
    </source>
</reference>
<dbReference type="Proteomes" id="UP000645612">
    <property type="component" value="Unassembled WGS sequence"/>
</dbReference>
<dbReference type="AlphaFoldDB" id="A0A8I1ASE1"/>
<gene>
    <name evidence="1" type="ORF">JAO13_27935</name>
</gene>